<name>A0A840K7D7_9FLAO</name>
<dbReference type="EMBL" id="JACHLE010000001">
    <property type="protein sequence ID" value="MBB4805126.1"/>
    <property type="molecule type" value="Genomic_DNA"/>
</dbReference>
<dbReference type="AlphaFoldDB" id="A0A840K7D7"/>
<comment type="caution">
    <text evidence="1">The sequence shown here is derived from an EMBL/GenBank/DDBJ whole genome shotgun (WGS) entry which is preliminary data.</text>
</comment>
<gene>
    <name evidence="1" type="ORF">HNP38_000398</name>
</gene>
<evidence type="ECO:0000313" key="1">
    <source>
        <dbReference type="EMBL" id="MBB4805126.1"/>
    </source>
</evidence>
<proteinExistence type="predicted"/>
<evidence type="ECO:0000313" key="2">
    <source>
        <dbReference type="Proteomes" id="UP000592180"/>
    </source>
</evidence>
<keyword evidence="2" id="KW-1185">Reference proteome</keyword>
<dbReference type="RefSeq" id="WP_184183636.1">
    <property type="nucleotide sequence ID" value="NZ_JACHLE010000001.1"/>
</dbReference>
<reference evidence="1 2" key="1">
    <citation type="submission" date="2020-08" db="EMBL/GenBank/DDBJ databases">
        <title>Functional genomics of gut bacteria from endangered species of beetles.</title>
        <authorList>
            <person name="Carlos-Shanley C."/>
        </authorList>
    </citation>
    <scope>NUCLEOTIDE SEQUENCE [LARGE SCALE GENOMIC DNA]</scope>
    <source>
        <strain evidence="1 2">S00151</strain>
    </source>
</reference>
<sequence>MLKETLKNARKLRKSDLKAITGGNMETFDLSLCGCDCRGVVTGPKECSDHMACLQVYTCGTTES</sequence>
<accession>A0A840K7D7</accession>
<protein>
    <submittedName>
        <fullName evidence="1">Natural product</fullName>
    </submittedName>
</protein>
<organism evidence="1 2">
    <name type="scientific">Chryseobacterium defluvii</name>
    <dbReference type="NCBI Taxonomy" id="160396"/>
    <lineage>
        <taxon>Bacteria</taxon>
        <taxon>Pseudomonadati</taxon>
        <taxon>Bacteroidota</taxon>
        <taxon>Flavobacteriia</taxon>
        <taxon>Flavobacteriales</taxon>
        <taxon>Weeksellaceae</taxon>
        <taxon>Chryseobacterium group</taxon>
        <taxon>Chryseobacterium</taxon>
    </lineage>
</organism>
<dbReference type="Proteomes" id="UP000592180">
    <property type="component" value="Unassembled WGS sequence"/>
</dbReference>